<dbReference type="Proteomes" id="UP000222310">
    <property type="component" value="Unassembled WGS sequence"/>
</dbReference>
<evidence type="ECO:0000256" key="1">
    <source>
        <dbReference type="SAM" id="MobiDB-lite"/>
    </source>
</evidence>
<organism evidence="2 3">
    <name type="scientific">Nostoc linckia z8</name>
    <dbReference type="NCBI Taxonomy" id="1628746"/>
    <lineage>
        <taxon>Bacteria</taxon>
        <taxon>Bacillati</taxon>
        <taxon>Cyanobacteriota</taxon>
        <taxon>Cyanophyceae</taxon>
        <taxon>Nostocales</taxon>
        <taxon>Nostocaceae</taxon>
        <taxon>Nostoc</taxon>
    </lineage>
</organism>
<feature type="region of interest" description="Disordered" evidence="1">
    <location>
        <begin position="84"/>
        <end position="104"/>
    </location>
</feature>
<dbReference type="GeneID" id="57094645"/>
<dbReference type="Pfam" id="PF08872">
    <property type="entry name" value="KGK"/>
    <property type="match status" value="1"/>
</dbReference>
<evidence type="ECO:0000313" key="3">
    <source>
        <dbReference type="Proteomes" id="UP000222310"/>
    </source>
</evidence>
<name>A0A9Q5Z9X2_NOSLI</name>
<dbReference type="InterPro" id="IPR014971">
    <property type="entry name" value="KGK"/>
</dbReference>
<dbReference type="AlphaFoldDB" id="A0A9Q5Z9X2"/>
<reference evidence="2 3" key="1">
    <citation type="submission" date="2015-02" db="EMBL/GenBank/DDBJ databases">
        <title>Nostoc linckia genome annotation.</title>
        <authorList>
            <person name="Zhou Z."/>
        </authorList>
    </citation>
    <scope>NUCLEOTIDE SEQUENCE [LARGE SCALE GENOMIC DNA]</scope>
    <source>
        <strain evidence="3">z8</strain>
    </source>
</reference>
<dbReference type="EMBL" id="LAHD01000065">
    <property type="protein sequence ID" value="PHK01764.1"/>
    <property type="molecule type" value="Genomic_DNA"/>
</dbReference>
<sequence>MSDLNENDVLSMSHPNFGTASTFKVSELKQKVREFANQENKGSAYLNAKVQWFSDKGVECELLRVQSSGWQKGRLRFKLEFIPDTPTASPPDLNSPLDDLRSSL</sequence>
<dbReference type="RefSeq" id="WP_099070420.1">
    <property type="nucleotide sequence ID" value="NZ_LAHD01000065.1"/>
</dbReference>
<comment type="caution">
    <text evidence="2">The sequence shown here is derived from an EMBL/GenBank/DDBJ whole genome shotgun (WGS) entry which is preliminary data.</text>
</comment>
<evidence type="ECO:0000313" key="2">
    <source>
        <dbReference type="EMBL" id="PHK01764.1"/>
    </source>
</evidence>
<accession>A0A9Q5Z9X2</accession>
<protein>
    <recommendedName>
        <fullName evidence="4">KGK domain-containing protein</fullName>
    </recommendedName>
</protein>
<gene>
    <name evidence="2" type="ORF">VF08_21125</name>
</gene>
<evidence type="ECO:0008006" key="4">
    <source>
        <dbReference type="Google" id="ProtNLM"/>
    </source>
</evidence>
<proteinExistence type="predicted"/>